<evidence type="ECO:0000313" key="2">
    <source>
        <dbReference type="EMBL" id="VTS12653.1"/>
    </source>
</evidence>
<evidence type="ECO:0000256" key="1">
    <source>
        <dbReference type="SAM" id="Phobius"/>
    </source>
</evidence>
<organism evidence="2 3">
    <name type="scientific">Streptococcus pseudoporcinus</name>
    <dbReference type="NCBI Taxonomy" id="361101"/>
    <lineage>
        <taxon>Bacteria</taxon>
        <taxon>Bacillati</taxon>
        <taxon>Bacillota</taxon>
        <taxon>Bacilli</taxon>
        <taxon>Lactobacillales</taxon>
        <taxon>Streptococcaceae</taxon>
        <taxon>Streptococcus</taxon>
    </lineage>
</organism>
<accession>A0A4U9XHM4</accession>
<sequence length="61" mass="7065">MPEKKKLSFLDEAIEERLEKNRQKLPPKKKSGARNVTYVLLGSIIVISVIMGLFNTIYRLF</sequence>
<dbReference type="RefSeq" id="WP_077322875.1">
    <property type="nucleotide sequence ID" value="NZ_CABEHT010000001.1"/>
</dbReference>
<keyword evidence="1" id="KW-0472">Membrane</keyword>
<feature type="transmembrane region" description="Helical" evidence="1">
    <location>
        <begin position="38"/>
        <end position="58"/>
    </location>
</feature>
<dbReference type="Proteomes" id="UP000394068">
    <property type="component" value="Unassembled WGS sequence"/>
</dbReference>
<dbReference type="AlphaFoldDB" id="A0A4U9XHM4"/>
<proteinExistence type="predicted"/>
<keyword evidence="1" id="KW-0812">Transmembrane</keyword>
<dbReference type="EMBL" id="CABEHT010000001">
    <property type="protein sequence ID" value="VTS12653.1"/>
    <property type="molecule type" value="Genomic_DNA"/>
</dbReference>
<protein>
    <submittedName>
        <fullName evidence="2">Uncharacterized protein</fullName>
    </submittedName>
</protein>
<gene>
    <name evidence="2" type="ORF">NCTC5386_00473</name>
</gene>
<keyword evidence="1" id="KW-1133">Transmembrane helix</keyword>
<name>A0A4U9XHM4_9STRE</name>
<reference evidence="2 3" key="1">
    <citation type="submission" date="2019-05" db="EMBL/GenBank/DDBJ databases">
        <authorList>
            <consortium name="Pathogen Informatics"/>
        </authorList>
    </citation>
    <scope>NUCLEOTIDE SEQUENCE [LARGE SCALE GENOMIC DNA]</scope>
    <source>
        <strain evidence="2 3">NCTC5386</strain>
    </source>
</reference>
<evidence type="ECO:0000313" key="3">
    <source>
        <dbReference type="Proteomes" id="UP000394068"/>
    </source>
</evidence>